<dbReference type="SUPFAM" id="SSF111369">
    <property type="entry name" value="HlyD-like secretion proteins"/>
    <property type="match status" value="1"/>
</dbReference>
<dbReference type="NCBIfam" id="TIGR01730">
    <property type="entry name" value="RND_mfp"/>
    <property type="match status" value="1"/>
</dbReference>
<dbReference type="Pfam" id="PF25954">
    <property type="entry name" value="Beta-barrel_RND_2"/>
    <property type="match status" value="1"/>
</dbReference>
<dbReference type="InterPro" id="IPR058792">
    <property type="entry name" value="Beta-barrel_RND_2"/>
</dbReference>
<accession>A0A1H7UK74</accession>
<dbReference type="InterPro" id="IPR006143">
    <property type="entry name" value="RND_pump_MFP"/>
</dbReference>
<dbReference type="Gene3D" id="2.40.30.170">
    <property type="match status" value="1"/>
</dbReference>
<organism evidence="7 8">
    <name type="scientific">Paraburkholderia caballeronis</name>
    <dbReference type="NCBI Taxonomy" id="416943"/>
    <lineage>
        <taxon>Bacteria</taxon>
        <taxon>Pseudomonadati</taxon>
        <taxon>Pseudomonadota</taxon>
        <taxon>Betaproteobacteria</taxon>
        <taxon>Burkholderiales</taxon>
        <taxon>Burkholderiaceae</taxon>
        <taxon>Paraburkholderia</taxon>
    </lineage>
</organism>
<evidence type="ECO:0000259" key="4">
    <source>
        <dbReference type="Pfam" id="PF25876"/>
    </source>
</evidence>
<evidence type="ECO:0000313" key="8">
    <source>
        <dbReference type="Proteomes" id="UP000199120"/>
    </source>
</evidence>
<dbReference type="Gene3D" id="2.40.420.20">
    <property type="match status" value="1"/>
</dbReference>
<dbReference type="GO" id="GO:1990281">
    <property type="term" value="C:efflux pump complex"/>
    <property type="evidence" value="ECO:0007669"/>
    <property type="project" value="TreeGrafter"/>
</dbReference>
<evidence type="ECO:0000259" key="6">
    <source>
        <dbReference type="Pfam" id="PF25954"/>
    </source>
</evidence>
<reference evidence="8" key="1">
    <citation type="submission" date="2016-10" db="EMBL/GenBank/DDBJ databases">
        <authorList>
            <person name="Varghese N."/>
            <person name="Submissions S."/>
        </authorList>
    </citation>
    <scope>NUCLEOTIDE SEQUENCE [LARGE SCALE GENOMIC DNA]</scope>
    <source>
        <strain evidence="8">LMG 26416</strain>
    </source>
</reference>
<feature type="compositionally biased region" description="Low complexity" evidence="2">
    <location>
        <begin position="422"/>
        <end position="431"/>
    </location>
</feature>
<dbReference type="PANTHER" id="PTHR30469">
    <property type="entry name" value="MULTIDRUG RESISTANCE PROTEIN MDTA"/>
    <property type="match status" value="1"/>
</dbReference>
<dbReference type="PANTHER" id="PTHR30469:SF37">
    <property type="entry name" value="RAGD PROTEIN"/>
    <property type="match status" value="1"/>
</dbReference>
<keyword evidence="8" id="KW-1185">Reference proteome</keyword>
<protein>
    <submittedName>
        <fullName evidence="7">RND family efflux transporter, MFP subunit</fullName>
    </submittedName>
</protein>
<evidence type="ECO:0000256" key="3">
    <source>
        <dbReference type="SAM" id="Phobius"/>
    </source>
</evidence>
<dbReference type="InterPro" id="IPR058624">
    <property type="entry name" value="MdtA-like_HH"/>
</dbReference>
<gene>
    <name evidence="7" type="ORF">SAMN05192542_11980</name>
</gene>
<comment type="similarity">
    <text evidence="1">Belongs to the membrane fusion protein (MFP) (TC 8.A.1) family.</text>
</comment>
<feature type="region of interest" description="Disordered" evidence="2">
    <location>
        <begin position="401"/>
        <end position="431"/>
    </location>
</feature>
<evidence type="ECO:0000256" key="1">
    <source>
        <dbReference type="ARBA" id="ARBA00009477"/>
    </source>
</evidence>
<keyword evidence="3" id="KW-0812">Transmembrane</keyword>
<proteinExistence type="inferred from homology"/>
<dbReference type="STRING" id="416943.SAMN05445871_4825"/>
<dbReference type="InterPro" id="IPR058625">
    <property type="entry name" value="MdtA-like_BSH"/>
</dbReference>
<feature type="domain" description="Multidrug resistance protein MdtA-like barrel-sandwich hybrid" evidence="5">
    <location>
        <begin position="104"/>
        <end position="236"/>
    </location>
</feature>
<sequence length="431" mass="45898">MVDDMNDPHRHSSLDIAVSGEEGLDLPARGQAGRRARIALLVIALLLAAGAARTIVSNLMNAHRLADTTKQNAKQYVSVVQPSPAGDNGRLVLPGTLRGYVEAPIYSRANGYVLHWYADIGAHVKQGQLLAELDTPEIDQELSQAQAQRQQAESTLALARTSFERAQQLRLRDAVSQQELDDRQGAYSQDIANVAAADANVRRLAQTKSFQRIVAPIDGVVTQRNIDIGDLVNAGNDGAGRALFTIAQADSLRLYVDVPQTYANQVAVGQHVSVAQPELPGVAFDGRITRTSQAISVATRTLQIEITLPNHDGRLLPGTYVQAALQMDPAGTMTVPGNTLLFRAQGPQVAVAGTDGKVHLKKIEIARDLGQTLEISHGLLRTDRVILNPGDSIAEGDSVVVTAGAGSPAAHSRPEPQPPQPAQSSPSRSAT</sequence>
<dbReference type="Pfam" id="PF25917">
    <property type="entry name" value="BSH_RND"/>
    <property type="match status" value="1"/>
</dbReference>
<keyword evidence="3" id="KW-0472">Membrane</keyword>
<dbReference type="EMBL" id="FOAJ01000019">
    <property type="protein sequence ID" value="SEL97186.1"/>
    <property type="molecule type" value="Genomic_DNA"/>
</dbReference>
<dbReference type="Pfam" id="PF25876">
    <property type="entry name" value="HH_MFP_RND"/>
    <property type="match status" value="1"/>
</dbReference>
<evidence type="ECO:0000259" key="5">
    <source>
        <dbReference type="Pfam" id="PF25917"/>
    </source>
</evidence>
<feature type="transmembrane region" description="Helical" evidence="3">
    <location>
        <begin position="38"/>
        <end position="56"/>
    </location>
</feature>
<evidence type="ECO:0000256" key="2">
    <source>
        <dbReference type="SAM" id="MobiDB-lite"/>
    </source>
</evidence>
<feature type="domain" description="Multidrug resistance protein MdtA-like alpha-helical hairpin" evidence="4">
    <location>
        <begin position="142"/>
        <end position="202"/>
    </location>
</feature>
<dbReference type="Gene3D" id="2.40.50.100">
    <property type="match status" value="1"/>
</dbReference>
<keyword evidence="3" id="KW-1133">Transmembrane helix</keyword>
<dbReference type="Gene3D" id="1.10.287.470">
    <property type="entry name" value="Helix hairpin bin"/>
    <property type="match status" value="1"/>
</dbReference>
<dbReference type="GO" id="GO:0015562">
    <property type="term" value="F:efflux transmembrane transporter activity"/>
    <property type="evidence" value="ECO:0007669"/>
    <property type="project" value="TreeGrafter"/>
</dbReference>
<dbReference type="Proteomes" id="UP000199120">
    <property type="component" value="Unassembled WGS sequence"/>
</dbReference>
<dbReference type="FunFam" id="2.40.30.170:FF:000010">
    <property type="entry name" value="Efflux RND transporter periplasmic adaptor subunit"/>
    <property type="match status" value="1"/>
</dbReference>
<evidence type="ECO:0000313" key="7">
    <source>
        <dbReference type="EMBL" id="SEL97186.1"/>
    </source>
</evidence>
<name>A0A1H7UK74_9BURK</name>
<feature type="domain" description="CusB-like beta-barrel" evidence="6">
    <location>
        <begin position="255"/>
        <end position="326"/>
    </location>
</feature>
<dbReference type="AlphaFoldDB" id="A0A1H7UK74"/>